<dbReference type="AlphaFoldDB" id="A0ABD1S756"/>
<name>A0ABD1S756_9LAMI</name>
<dbReference type="Proteomes" id="UP001604277">
    <property type="component" value="Unassembled WGS sequence"/>
</dbReference>
<dbReference type="SUPFAM" id="SSF56542">
    <property type="entry name" value="Substrate-binding domain of HMG-CoA reductase"/>
    <property type="match status" value="1"/>
</dbReference>
<keyword evidence="1" id="KW-1133">Transmembrane helix</keyword>
<dbReference type="InterPro" id="IPR002202">
    <property type="entry name" value="HMG_CoA_Rdtase"/>
</dbReference>
<feature type="transmembrane region" description="Helical" evidence="1">
    <location>
        <begin position="110"/>
        <end position="130"/>
    </location>
</feature>
<dbReference type="InterPro" id="IPR023074">
    <property type="entry name" value="HMG_CoA_Rdtase_cat_sf"/>
</dbReference>
<evidence type="ECO:0000313" key="3">
    <source>
        <dbReference type="Proteomes" id="UP001604277"/>
    </source>
</evidence>
<reference evidence="3" key="1">
    <citation type="submission" date="2024-07" db="EMBL/GenBank/DDBJ databases">
        <title>Two chromosome-level genome assemblies of Korean endemic species Abeliophyllum distichum and Forsythia ovata (Oleaceae).</title>
        <authorList>
            <person name="Jang H."/>
        </authorList>
    </citation>
    <scope>NUCLEOTIDE SEQUENCE [LARGE SCALE GENOMIC DNA]</scope>
</reference>
<dbReference type="PANTHER" id="PTHR10572">
    <property type="entry name" value="3-HYDROXY-3-METHYLGLUTARYL-COENZYME A REDUCTASE"/>
    <property type="match status" value="1"/>
</dbReference>
<dbReference type="Gene3D" id="3.90.770.10">
    <property type="entry name" value="3-hydroxy-3-methylglutaryl-coenzyme A Reductase, Chain A, domain 2"/>
    <property type="match status" value="1"/>
</dbReference>
<organism evidence="2 3">
    <name type="scientific">Forsythia ovata</name>
    <dbReference type="NCBI Taxonomy" id="205694"/>
    <lineage>
        <taxon>Eukaryota</taxon>
        <taxon>Viridiplantae</taxon>
        <taxon>Streptophyta</taxon>
        <taxon>Embryophyta</taxon>
        <taxon>Tracheophyta</taxon>
        <taxon>Spermatophyta</taxon>
        <taxon>Magnoliopsida</taxon>
        <taxon>eudicotyledons</taxon>
        <taxon>Gunneridae</taxon>
        <taxon>Pentapetalae</taxon>
        <taxon>asterids</taxon>
        <taxon>lamiids</taxon>
        <taxon>Lamiales</taxon>
        <taxon>Oleaceae</taxon>
        <taxon>Forsythieae</taxon>
        <taxon>Forsythia</taxon>
    </lineage>
</organism>
<comment type="caution">
    <text evidence="2">The sequence shown here is derived from an EMBL/GenBank/DDBJ whole genome shotgun (WGS) entry which is preliminary data.</text>
</comment>
<gene>
    <name evidence="2" type="ORF">Fot_40312</name>
</gene>
<keyword evidence="1" id="KW-0812">Transmembrane</keyword>
<dbReference type="Pfam" id="PF00368">
    <property type="entry name" value="HMG-CoA_red"/>
    <property type="match status" value="1"/>
</dbReference>
<dbReference type="PROSITE" id="PS50065">
    <property type="entry name" value="HMG_COA_REDUCTASE_4"/>
    <property type="match status" value="1"/>
</dbReference>
<accession>A0ABD1S756</accession>
<evidence type="ECO:0000313" key="2">
    <source>
        <dbReference type="EMBL" id="KAL2496555.1"/>
    </source>
</evidence>
<dbReference type="InterPro" id="IPR009029">
    <property type="entry name" value="HMG_CoA_Rdtase_sub-bd_dom_sf"/>
</dbReference>
<proteinExistence type="predicted"/>
<sequence length="140" mass="15408">MTIYGKEKQKVYEVIHHLHGKINLSVDMWRSPENSDNQPFREQCCCTTCGNEVTNIQAAINWIEGRGKLVVCDAIIKEEVVKKFLKIDVSSLVELNMLKNLTGSANARQLCAGVVVVVLLLLRIVVVVVAGGKLYGLGLG</sequence>
<dbReference type="PANTHER" id="PTHR10572:SF24">
    <property type="entry name" value="3-HYDROXY-3-METHYLGLUTARYL-COENZYME A REDUCTASE"/>
    <property type="match status" value="1"/>
</dbReference>
<dbReference type="EMBL" id="JBFOLJ010000011">
    <property type="protein sequence ID" value="KAL2496555.1"/>
    <property type="molecule type" value="Genomic_DNA"/>
</dbReference>
<keyword evidence="1" id="KW-0472">Membrane</keyword>
<evidence type="ECO:0000256" key="1">
    <source>
        <dbReference type="SAM" id="Phobius"/>
    </source>
</evidence>
<protein>
    <submittedName>
        <fullName evidence="2">Hydroxymethylglutaryl-CoA reductase (NADPH)</fullName>
    </submittedName>
</protein>
<keyword evidence="3" id="KW-1185">Reference proteome</keyword>